<evidence type="ECO:0000313" key="11">
    <source>
        <dbReference type="Proteomes" id="UP000178264"/>
    </source>
</evidence>
<evidence type="ECO:0000256" key="7">
    <source>
        <dbReference type="ARBA" id="ARBA00023136"/>
    </source>
</evidence>
<feature type="transmembrane region" description="Helical" evidence="8">
    <location>
        <begin position="91"/>
        <end position="108"/>
    </location>
</feature>
<feature type="domain" description="Glycosyltransferase RgtA/B/C/D-like" evidence="9">
    <location>
        <begin position="68"/>
        <end position="206"/>
    </location>
</feature>
<evidence type="ECO:0000256" key="5">
    <source>
        <dbReference type="ARBA" id="ARBA00022692"/>
    </source>
</evidence>
<evidence type="ECO:0000313" key="10">
    <source>
        <dbReference type="EMBL" id="OGL87542.1"/>
    </source>
</evidence>
<feature type="transmembrane region" description="Helical" evidence="8">
    <location>
        <begin position="268"/>
        <end position="285"/>
    </location>
</feature>
<feature type="transmembrane region" description="Helical" evidence="8">
    <location>
        <begin position="12"/>
        <end position="31"/>
    </location>
</feature>
<dbReference type="Proteomes" id="UP000178264">
    <property type="component" value="Unassembled WGS sequence"/>
</dbReference>
<dbReference type="GO" id="GO:0016763">
    <property type="term" value="F:pentosyltransferase activity"/>
    <property type="evidence" value="ECO:0007669"/>
    <property type="project" value="TreeGrafter"/>
</dbReference>
<keyword evidence="7 8" id="KW-0472">Membrane</keyword>
<feature type="transmembrane region" description="Helical" evidence="8">
    <location>
        <begin position="161"/>
        <end position="186"/>
    </location>
</feature>
<dbReference type="GO" id="GO:0009103">
    <property type="term" value="P:lipopolysaccharide biosynthetic process"/>
    <property type="evidence" value="ECO:0007669"/>
    <property type="project" value="UniProtKB-ARBA"/>
</dbReference>
<keyword evidence="5 8" id="KW-0812">Transmembrane</keyword>
<evidence type="ECO:0000259" key="9">
    <source>
        <dbReference type="Pfam" id="PF13231"/>
    </source>
</evidence>
<comment type="subcellular location">
    <subcellularLocation>
        <location evidence="1">Cell membrane</location>
        <topology evidence="1">Multi-pass membrane protein</topology>
    </subcellularLocation>
</comment>
<evidence type="ECO:0000256" key="2">
    <source>
        <dbReference type="ARBA" id="ARBA00022475"/>
    </source>
</evidence>
<feature type="transmembrane region" description="Helical" evidence="8">
    <location>
        <begin position="63"/>
        <end position="84"/>
    </location>
</feature>
<evidence type="ECO:0000256" key="3">
    <source>
        <dbReference type="ARBA" id="ARBA00022676"/>
    </source>
</evidence>
<feature type="transmembrane region" description="Helical" evidence="8">
    <location>
        <begin position="324"/>
        <end position="344"/>
    </location>
</feature>
<evidence type="ECO:0000256" key="1">
    <source>
        <dbReference type="ARBA" id="ARBA00004651"/>
    </source>
</evidence>
<dbReference type="InterPro" id="IPR038731">
    <property type="entry name" value="RgtA/B/C-like"/>
</dbReference>
<feature type="transmembrane region" description="Helical" evidence="8">
    <location>
        <begin position="198"/>
        <end position="217"/>
    </location>
</feature>
<keyword evidence="3" id="KW-0328">Glycosyltransferase</keyword>
<dbReference type="PANTHER" id="PTHR33908">
    <property type="entry name" value="MANNOSYLTRANSFERASE YKCB-RELATED"/>
    <property type="match status" value="1"/>
</dbReference>
<feature type="transmembrane region" description="Helical" evidence="8">
    <location>
        <begin position="114"/>
        <end position="132"/>
    </location>
</feature>
<keyword evidence="4" id="KW-0808">Transferase</keyword>
<dbReference type="Pfam" id="PF13231">
    <property type="entry name" value="PMT_2"/>
    <property type="match status" value="1"/>
</dbReference>
<sequence length="477" mass="54425">MSKERFTGKIFNFMQSPWVMVAGVIILFLIIKVPQIDYRYGDENIYFLMGKLITEGQFPYQDFFFASPPLQLIFTALFVALFGFHVYAMKFISLLTVAGSAFFLYVILKKNKSEVAGVCAAVLYLFSFVTLTTSDYVSGVQWVVFFTLGALILIAHEKPGWAGVAATLALFTRFYAAPLIFVVGLYALVSTQKTWRRFFISLCILFIGGNLLLYGALGTQYEQSVALYHLQKFEELDKQKVLDFFLRWDWLLLVVSGLSLFVVRLKQLALPLLGLAAGGLFLYVFKDIYYLYFNLIIPFLALLGGMFLANIFHLYPFSLVLKKGIPLMVLFLIIYIGYGTWHYMRDHAGAARIDYLEELVQYVREHSDPKDSLYGSFEITPLVAGLSGRAIAGNFIDTNNKTFSTGMVALDEREQALLKEKARYIFTKVLVDGQGNLLELGRFISLDFLQRHCAIVKSFPIQKDYYSNFLLVWECRY</sequence>
<dbReference type="GO" id="GO:0005886">
    <property type="term" value="C:plasma membrane"/>
    <property type="evidence" value="ECO:0007669"/>
    <property type="project" value="UniProtKB-SubCell"/>
</dbReference>
<evidence type="ECO:0000256" key="8">
    <source>
        <dbReference type="SAM" id="Phobius"/>
    </source>
</evidence>
<gene>
    <name evidence="10" type="ORF">A3I42_02770</name>
</gene>
<comment type="caution">
    <text evidence="10">The sequence shown here is derived from an EMBL/GenBank/DDBJ whole genome shotgun (WGS) entry which is preliminary data.</text>
</comment>
<name>A0A1F7VAI6_9BACT</name>
<keyword evidence="2" id="KW-1003">Cell membrane</keyword>
<evidence type="ECO:0000256" key="6">
    <source>
        <dbReference type="ARBA" id="ARBA00022989"/>
    </source>
</evidence>
<reference evidence="10 11" key="1">
    <citation type="journal article" date="2016" name="Nat. Commun.">
        <title>Thousands of microbial genomes shed light on interconnected biogeochemical processes in an aquifer system.</title>
        <authorList>
            <person name="Anantharaman K."/>
            <person name="Brown C.T."/>
            <person name="Hug L.A."/>
            <person name="Sharon I."/>
            <person name="Castelle C.J."/>
            <person name="Probst A.J."/>
            <person name="Thomas B.C."/>
            <person name="Singh A."/>
            <person name="Wilkins M.J."/>
            <person name="Karaoz U."/>
            <person name="Brodie E.L."/>
            <person name="Williams K.H."/>
            <person name="Hubbard S.S."/>
            <person name="Banfield J.F."/>
        </authorList>
    </citation>
    <scope>NUCLEOTIDE SEQUENCE [LARGE SCALE GENOMIC DNA]</scope>
</reference>
<dbReference type="AlphaFoldDB" id="A0A1F7VAI6"/>
<feature type="transmembrane region" description="Helical" evidence="8">
    <location>
        <begin position="139"/>
        <end position="155"/>
    </location>
</feature>
<evidence type="ECO:0000256" key="4">
    <source>
        <dbReference type="ARBA" id="ARBA00022679"/>
    </source>
</evidence>
<dbReference type="InterPro" id="IPR050297">
    <property type="entry name" value="LipidA_mod_glycosyltrf_83"/>
</dbReference>
<protein>
    <recommendedName>
        <fullName evidence="9">Glycosyltransferase RgtA/B/C/D-like domain-containing protein</fullName>
    </recommendedName>
</protein>
<organism evidence="10 11">
    <name type="scientific">Candidatus Uhrbacteria bacterium RIFCSPLOWO2_02_FULL_49_11</name>
    <dbReference type="NCBI Taxonomy" id="1802409"/>
    <lineage>
        <taxon>Bacteria</taxon>
        <taxon>Candidatus Uhriibacteriota</taxon>
    </lineage>
</organism>
<feature type="transmembrane region" description="Helical" evidence="8">
    <location>
        <begin position="291"/>
        <end position="312"/>
    </location>
</feature>
<keyword evidence="6 8" id="KW-1133">Transmembrane helix</keyword>
<proteinExistence type="predicted"/>
<accession>A0A1F7VAI6</accession>
<dbReference type="PANTHER" id="PTHR33908:SF11">
    <property type="entry name" value="MEMBRANE PROTEIN"/>
    <property type="match status" value="1"/>
</dbReference>
<dbReference type="EMBL" id="MGER01000078">
    <property type="protein sequence ID" value="OGL87542.1"/>
    <property type="molecule type" value="Genomic_DNA"/>
</dbReference>